<dbReference type="Gene3D" id="1.10.10.10">
    <property type="entry name" value="Winged helix-like DNA-binding domain superfamily/Winged helix DNA-binding domain"/>
    <property type="match status" value="1"/>
</dbReference>
<dbReference type="AlphaFoldDB" id="A0AAE5CCE8"/>
<accession>A0AAE5CCE8</accession>
<evidence type="ECO:0000259" key="1">
    <source>
        <dbReference type="Pfam" id="PF03551"/>
    </source>
</evidence>
<reference evidence="2 3" key="1">
    <citation type="submission" date="2020-01" db="EMBL/GenBank/DDBJ databases">
        <title>Genomes assembled from Gulf of Kutch pelagic sediment metagenomes.</title>
        <authorList>
            <person name="Chandrashekar M."/>
            <person name="Mahajan M.S."/>
            <person name="Dave K.J."/>
            <person name="Vatsa P."/>
            <person name="Nathani N.M."/>
        </authorList>
    </citation>
    <scope>NUCLEOTIDE SEQUENCE [LARGE SCALE GENOMIC DNA]</scope>
    <source>
        <strain evidence="2">KS3-K002</strain>
    </source>
</reference>
<evidence type="ECO:0000313" key="2">
    <source>
        <dbReference type="EMBL" id="NIR74084.1"/>
    </source>
</evidence>
<dbReference type="InterPro" id="IPR036388">
    <property type="entry name" value="WH-like_DNA-bd_sf"/>
</dbReference>
<dbReference type="Pfam" id="PF03551">
    <property type="entry name" value="PadR"/>
    <property type="match status" value="1"/>
</dbReference>
<feature type="domain" description="Transcription regulator PadR N-terminal" evidence="1">
    <location>
        <begin position="22"/>
        <end position="96"/>
    </location>
</feature>
<dbReference type="PANTHER" id="PTHR33169:SF13">
    <property type="entry name" value="PADR-FAMILY TRANSCRIPTIONAL REGULATOR"/>
    <property type="match status" value="1"/>
</dbReference>
<gene>
    <name evidence="2" type="ORF">GWO12_03080</name>
</gene>
<sequence length="120" mass="13743">MSQKRDPRDFLPLTDVAFQVMLTLADGPAHGYGVMIEVERRTDGAVKLRPGTLYRAISRLHEAGLLEEAEERPAPEADDERRRYYRLTDLGRRVAAAEARRRTREVEWARDAGLLQPKRA</sequence>
<name>A0AAE5CCE8_9BACT</name>
<dbReference type="SUPFAM" id="SSF46785">
    <property type="entry name" value="Winged helix' DNA-binding domain"/>
    <property type="match status" value="1"/>
</dbReference>
<protein>
    <submittedName>
        <fullName evidence="2">PadR family transcriptional regulator</fullName>
    </submittedName>
</protein>
<dbReference type="InterPro" id="IPR036390">
    <property type="entry name" value="WH_DNA-bd_sf"/>
</dbReference>
<dbReference type="InterPro" id="IPR052509">
    <property type="entry name" value="Metal_resp_DNA-bind_regulator"/>
</dbReference>
<dbReference type="InterPro" id="IPR005149">
    <property type="entry name" value="Tscrpt_reg_PadR_N"/>
</dbReference>
<organism evidence="2 3">
    <name type="scientific">Candidatus Kutchimonas denitrificans</name>
    <dbReference type="NCBI Taxonomy" id="3056748"/>
    <lineage>
        <taxon>Bacteria</taxon>
        <taxon>Pseudomonadati</taxon>
        <taxon>Gemmatimonadota</taxon>
        <taxon>Gemmatimonadia</taxon>
        <taxon>Candidatus Palauibacterales</taxon>
        <taxon>Candidatus Palauibacteraceae</taxon>
        <taxon>Candidatus Kutchimonas</taxon>
    </lineage>
</organism>
<dbReference type="EMBL" id="JAACAK010000022">
    <property type="protein sequence ID" value="NIR74084.1"/>
    <property type="molecule type" value="Genomic_DNA"/>
</dbReference>
<proteinExistence type="predicted"/>
<evidence type="ECO:0000313" key="3">
    <source>
        <dbReference type="Proteomes" id="UP000702544"/>
    </source>
</evidence>
<dbReference type="PANTHER" id="PTHR33169">
    <property type="entry name" value="PADR-FAMILY TRANSCRIPTIONAL REGULATOR"/>
    <property type="match status" value="1"/>
</dbReference>
<comment type="caution">
    <text evidence="2">The sequence shown here is derived from an EMBL/GenBank/DDBJ whole genome shotgun (WGS) entry which is preliminary data.</text>
</comment>
<dbReference type="Proteomes" id="UP000702544">
    <property type="component" value="Unassembled WGS sequence"/>
</dbReference>